<dbReference type="EMBL" id="CP053586">
    <property type="protein sequence ID" value="WNZ26074.1"/>
    <property type="molecule type" value="Genomic_DNA"/>
</dbReference>
<organism evidence="1">
    <name type="scientific">Leptolyngbya sp. NK1-12</name>
    <dbReference type="NCBI Taxonomy" id="2547451"/>
    <lineage>
        <taxon>Bacteria</taxon>
        <taxon>Bacillati</taxon>
        <taxon>Cyanobacteriota</taxon>
        <taxon>Cyanophyceae</taxon>
        <taxon>Leptolyngbyales</taxon>
        <taxon>Leptolyngbyaceae</taxon>
        <taxon>Leptolyngbya group</taxon>
        <taxon>Leptolyngbya</taxon>
    </lineage>
</organism>
<sequence>MSTPAPSPLAEINAVLQKDNPFAQPLIVKADHIWGKGFPDLEFLNAHASDAVFAALEDIRAGKYSTTSLLITAQNGTGKSHIISRIRHRLQAQGGALFVLANANRIDNLNQIKAGFQQLLADSLSNIGSQGVKQWQELAAAMAKDALQVVNASTQPISPKNLVKKLENSDNEEQVGRWINQLTKAFCKVKPVKDPDIVRAIFWTLSEDEAPYASNWLAGKALAQFKANELRLPEQRQSFDTVLEILSLISHYNELLICFDELDDLLFNDHGLHVSQLVANLVKELFENLHRGVILTVMMPGTWKERIIDALAPGIVNRMTTQGQPCELKYLDSDSTVELVAFFLKEFYDARNLIPPQRVYPFEEGQLRAIGREKPTVRQVLQWCREHCKPSGEGPTPPPEVDPVELAFTNELGVDIKNSLDDNYLLADALFFGFETILGEVVEGVKLEEVTTGVGKRGKKDEYLNFKILGQENGQQVSIGVAVLQYDGGKALGAGFKRLLDEEKRFNLTRGCLIRSKDKPLNVYFRNTYLQPLVQSGGEFVELKENEIKPLMAMLSVYRKRESDYKVTEAEIFNFIRQQGAKYWLGIHNPLLKEILSDPSYQIPADLQDEPEVQVNLISNSEEEDTEALKELAHA</sequence>
<dbReference type="SUPFAM" id="SSF52540">
    <property type="entry name" value="P-loop containing nucleoside triphosphate hydrolases"/>
    <property type="match status" value="1"/>
</dbReference>
<keyword evidence="1" id="KW-0067">ATP-binding</keyword>
<name>A0AA96WJ35_9CYAN</name>
<dbReference type="RefSeq" id="WP_316432263.1">
    <property type="nucleotide sequence ID" value="NZ_CP053586.1"/>
</dbReference>
<protein>
    <submittedName>
        <fullName evidence="1">ATP-binding protein</fullName>
    </submittedName>
</protein>
<dbReference type="GO" id="GO:0005524">
    <property type="term" value="F:ATP binding"/>
    <property type="evidence" value="ECO:0007669"/>
    <property type="project" value="UniProtKB-KW"/>
</dbReference>
<accession>A0AA96WJ35</accession>
<gene>
    <name evidence="1" type="ORF">HJG54_26765</name>
</gene>
<keyword evidence="1" id="KW-0547">Nucleotide-binding</keyword>
<proteinExistence type="predicted"/>
<evidence type="ECO:0000313" key="1">
    <source>
        <dbReference type="EMBL" id="WNZ26074.1"/>
    </source>
</evidence>
<dbReference type="InterPro" id="IPR027417">
    <property type="entry name" value="P-loop_NTPase"/>
</dbReference>
<dbReference type="AlphaFoldDB" id="A0AA96WJ35"/>
<reference evidence="1" key="1">
    <citation type="submission" date="2020-05" db="EMBL/GenBank/DDBJ databases">
        <authorList>
            <person name="Zhu T."/>
            <person name="Keshari N."/>
            <person name="Lu X."/>
        </authorList>
    </citation>
    <scope>NUCLEOTIDE SEQUENCE</scope>
    <source>
        <strain evidence="1">NK1-12</strain>
    </source>
</reference>